<evidence type="ECO:0000313" key="2">
    <source>
        <dbReference type="EMBL" id="RAI44316.1"/>
    </source>
</evidence>
<name>A0A327L1E5_9BRAD</name>
<feature type="region of interest" description="Disordered" evidence="1">
    <location>
        <begin position="1"/>
        <end position="71"/>
    </location>
</feature>
<comment type="caution">
    <text evidence="2">The sequence shown here is derived from an EMBL/GenBank/DDBJ whole genome shotgun (WGS) entry which is preliminary data.</text>
</comment>
<proteinExistence type="predicted"/>
<feature type="compositionally biased region" description="Low complexity" evidence="1">
    <location>
        <begin position="29"/>
        <end position="71"/>
    </location>
</feature>
<sequence length="254" mass="26836">MAGVVLAQAQQPAQPAQPAPARPAPARPAQPAQPARPPAAAQPQRPAAPQAQQPAAPAAPAQQQAQPGQQQMPQLIYSPWAKFCGKGQDANAKQVCFTGKDARTEAGQPVVAAALIEPDGEPKKLFRITLPSPLQLQYGTRLIIDQQQPMTGPFFTCFANGCMADYEATADMVTKLKGGQLLTIQAINLAGAAISFPLPLTDFKKANEGAPTDPKVFEEQQKKLQEELQKRAEEARKKLEGQGGAPAAGAQPGR</sequence>
<dbReference type="Proteomes" id="UP000249130">
    <property type="component" value="Unassembled WGS sequence"/>
</dbReference>
<dbReference type="AlphaFoldDB" id="A0A327L1E5"/>
<gene>
    <name evidence="2" type="ORF">CH341_09795</name>
</gene>
<dbReference type="Pfam" id="PF06776">
    <property type="entry name" value="IalB"/>
    <property type="match status" value="1"/>
</dbReference>
<dbReference type="Gene3D" id="2.60.40.1880">
    <property type="entry name" value="Invasion associated locus B (IalB) protein"/>
    <property type="match status" value="1"/>
</dbReference>
<feature type="compositionally biased region" description="Pro residues" evidence="1">
    <location>
        <begin position="15"/>
        <end position="28"/>
    </location>
</feature>
<dbReference type="OrthoDB" id="8017994at2"/>
<dbReference type="EMBL" id="NPEX01000050">
    <property type="protein sequence ID" value="RAI44316.1"/>
    <property type="molecule type" value="Genomic_DNA"/>
</dbReference>
<dbReference type="InterPro" id="IPR038696">
    <property type="entry name" value="IalB_sf"/>
</dbReference>
<evidence type="ECO:0000256" key="1">
    <source>
        <dbReference type="SAM" id="MobiDB-lite"/>
    </source>
</evidence>
<reference evidence="2 3" key="1">
    <citation type="submission" date="2017-07" db="EMBL/GenBank/DDBJ databases">
        <title>Draft Genome Sequences of Select Purple Nonsulfur Bacteria.</title>
        <authorList>
            <person name="Lasarre B."/>
            <person name="Mckinlay J.B."/>
        </authorList>
    </citation>
    <scope>NUCLEOTIDE SEQUENCE [LARGE SCALE GENOMIC DNA]</scope>
    <source>
        <strain evidence="2 3">DSM 5909</strain>
    </source>
</reference>
<evidence type="ECO:0000313" key="3">
    <source>
        <dbReference type="Proteomes" id="UP000249130"/>
    </source>
</evidence>
<feature type="region of interest" description="Disordered" evidence="1">
    <location>
        <begin position="205"/>
        <end position="254"/>
    </location>
</feature>
<dbReference type="InterPro" id="IPR010642">
    <property type="entry name" value="Invasion_prot_B"/>
</dbReference>
<accession>A0A327L1E5</accession>
<organism evidence="2 3">
    <name type="scientific">Rhodoplanes roseus</name>
    <dbReference type="NCBI Taxonomy" id="29409"/>
    <lineage>
        <taxon>Bacteria</taxon>
        <taxon>Pseudomonadati</taxon>
        <taxon>Pseudomonadota</taxon>
        <taxon>Alphaproteobacteria</taxon>
        <taxon>Hyphomicrobiales</taxon>
        <taxon>Nitrobacteraceae</taxon>
        <taxon>Rhodoplanes</taxon>
    </lineage>
</organism>
<protein>
    <submittedName>
        <fullName evidence="2">Invasion-associated locus B family protein</fullName>
    </submittedName>
</protein>
<keyword evidence="3" id="KW-1185">Reference proteome</keyword>
<feature type="compositionally biased region" description="Basic and acidic residues" evidence="1">
    <location>
        <begin position="215"/>
        <end position="240"/>
    </location>
</feature>